<sequence>MTPREGRGLWLASGSAYRAGLLGRLGLAFESEAPDVDESPLPDEPPRELARRLAHLKAAAVHAARPDAWVIGSDQVADCAGRILGKPMTLEAARGQLAASSGQVVDFHTAVCLLGPDGLHQAHCDLTRVRFRALSADVIERYLAQEPALDCAGSFKAEGLGITLFEAIESRDPTALVGLPLIALARMLRSAGLELP</sequence>
<evidence type="ECO:0000313" key="11">
    <source>
        <dbReference type="Proteomes" id="UP000321248"/>
    </source>
</evidence>
<dbReference type="GO" id="GO:0009117">
    <property type="term" value="P:nucleotide metabolic process"/>
    <property type="evidence" value="ECO:0007669"/>
    <property type="project" value="UniProtKB-KW"/>
</dbReference>
<organism evidence="10 11">
    <name type="scientific">Alkalisalibacterium limincola</name>
    <dbReference type="NCBI Taxonomy" id="2699169"/>
    <lineage>
        <taxon>Bacteria</taxon>
        <taxon>Pseudomonadati</taxon>
        <taxon>Pseudomonadota</taxon>
        <taxon>Gammaproteobacteria</taxon>
        <taxon>Lysobacterales</taxon>
        <taxon>Lysobacteraceae</taxon>
        <taxon>Alkalisalibacterium</taxon>
    </lineage>
</organism>
<dbReference type="Gene3D" id="3.90.950.10">
    <property type="match status" value="1"/>
</dbReference>
<comment type="catalytic activity">
    <reaction evidence="5 9">
        <text>N(7)-methyl-GTP + H2O = N(7)-methyl-GMP + diphosphate + H(+)</text>
        <dbReference type="Rhea" id="RHEA:58744"/>
        <dbReference type="ChEBI" id="CHEBI:15377"/>
        <dbReference type="ChEBI" id="CHEBI:15378"/>
        <dbReference type="ChEBI" id="CHEBI:33019"/>
        <dbReference type="ChEBI" id="CHEBI:58285"/>
        <dbReference type="ChEBI" id="CHEBI:87133"/>
    </reaction>
</comment>
<comment type="subcellular location">
    <subcellularLocation>
        <location evidence="1 9">Cytoplasm</location>
    </subcellularLocation>
</comment>
<evidence type="ECO:0000256" key="2">
    <source>
        <dbReference type="ARBA" id="ARBA00022490"/>
    </source>
</evidence>
<keyword evidence="11" id="KW-1185">Reference proteome</keyword>
<evidence type="ECO:0000256" key="9">
    <source>
        <dbReference type="HAMAP-Rule" id="MF_00528"/>
    </source>
</evidence>
<evidence type="ECO:0000256" key="5">
    <source>
        <dbReference type="ARBA" id="ARBA00050213"/>
    </source>
</evidence>
<evidence type="ECO:0000256" key="3">
    <source>
        <dbReference type="ARBA" id="ARBA00022801"/>
    </source>
</evidence>
<dbReference type="GO" id="GO:0005737">
    <property type="term" value="C:cytoplasm"/>
    <property type="evidence" value="ECO:0007669"/>
    <property type="project" value="UniProtKB-SubCell"/>
</dbReference>
<dbReference type="Proteomes" id="UP000321248">
    <property type="component" value="Unassembled WGS sequence"/>
</dbReference>
<dbReference type="NCBIfam" id="TIGR00172">
    <property type="entry name" value="maf"/>
    <property type="match status" value="1"/>
</dbReference>
<evidence type="ECO:0000256" key="6">
    <source>
        <dbReference type="ARBA" id="ARBA00053369"/>
    </source>
</evidence>
<feature type="site" description="Important for substrate specificity" evidence="9">
    <location>
        <position position="158"/>
    </location>
</feature>
<dbReference type="InterPro" id="IPR029001">
    <property type="entry name" value="ITPase-like_fam"/>
</dbReference>
<protein>
    <recommendedName>
        <fullName evidence="8 9">7-methyl-GTP pyrophosphatase</fullName>
        <shortName evidence="9">m(7)GTP pyrophosphatase</shortName>
        <ecNumber evidence="9">3.6.1.-</ecNumber>
    </recommendedName>
</protein>
<comment type="caution">
    <text evidence="10">The sequence shown here is derived from an EMBL/GenBank/DDBJ whole genome shotgun (WGS) entry which is preliminary data.</text>
</comment>
<keyword evidence="3 9" id="KW-0378">Hydrolase</keyword>
<dbReference type="PIRSF" id="PIRSF006305">
    <property type="entry name" value="Maf"/>
    <property type="match status" value="1"/>
</dbReference>
<keyword evidence="2 9" id="KW-0963">Cytoplasm</keyword>
<comment type="function">
    <text evidence="6 9">Nucleoside triphosphate pyrophosphatase that hydrolyzes 7-methyl-GTP (m(7)GTP). May have a dual role in cell division arrest and in preventing the incorporation of modified nucleotides into cellular nucleic acids.</text>
</comment>
<dbReference type="SUPFAM" id="SSF52972">
    <property type="entry name" value="ITPase-like"/>
    <property type="match status" value="1"/>
</dbReference>
<proteinExistence type="inferred from homology"/>
<evidence type="ECO:0000256" key="7">
    <source>
        <dbReference type="ARBA" id="ARBA00060749"/>
    </source>
</evidence>
<feature type="site" description="Important for substrate specificity" evidence="9">
    <location>
        <position position="17"/>
    </location>
</feature>
<keyword evidence="4 9" id="KW-0546">Nucleotide metabolism</keyword>
<dbReference type="Pfam" id="PF02545">
    <property type="entry name" value="Maf"/>
    <property type="match status" value="1"/>
</dbReference>
<dbReference type="AlphaFoldDB" id="A0A5C8KZ11"/>
<dbReference type="RefSeq" id="WP_147890729.1">
    <property type="nucleotide sequence ID" value="NZ_VRTS01000001.1"/>
</dbReference>
<comment type="cofactor">
    <cofactor evidence="9">
        <name>a divalent metal cation</name>
        <dbReference type="ChEBI" id="CHEBI:60240"/>
    </cofactor>
</comment>
<dbReference type="EC" id="3.6.1.-" evidence="9"/>
<dbReference type="PANTHER" id="PTHR43213:SF10">
    <property type="entry name" value="7-METHYL-GTP PYROPHOSPHATASE"/>
    <property type="match status" value="1"/>
</dbReference>
<dbReference type="GO" id="GO:0047429">
    <property type="term" value="F:nucleoside triphosphate diphosphatase activity"/>
    <property type="evidence" value="ECO:0007669"/>
    <property type="project" value="InterPro"/>
</dbReference>
<evidence type="ECO:0000256" key="1">
    <source>
        <dbReference type="ARBA" id="ARBA00004496"/>
    </source>
</evidence>
<accession>A0A5C8KZ11</accession>
<dbReference type="CDD" id="cd00555">
    <property type="entry name" value="Maf"/>
    <property type="match status" value="1"/>
</dbReference>
<comment type="similarity">
    <text evidence="7 9">Belongs to the Maf family. YceF subfamily.</text>
</comment>
<dbReference type="EMBL" id="VRTS01000001">
    <property type="protein sequence ID" value="TXK66057.1"/>
    <property type="molecule type" value="Genomic_DNA"/>
</dbReference>
<dbReference type="InterPro" id="IPR003697">
    <property type="entry name" value="Maf-like"/>
</dbReference>
<evidence type="ECO:0000256" key="4">
    <source>
        <dbReference type="ARBA" id="ARBA00023080"/>
    </source>
</evidence>
<dbReference type="HAMAP" id="MF_00528">
    <property type="entry name" value="Maf"/>
    <property type="match status" value="1"/>
</dbReference>
<dbReference type="OrthoDB" id="9813694at2"/>
<feature type="site" description="Important for substrate specificity" evidence="9">
    <location>
        <position position="75"/>
    </location>
</feature>
<gene>
    <name evidence="10" type="ORF">FU658_01965</name>
</gene>
<dbReference type="PANTHER" id="PTHR43213">
    <property type="entry name" value="BIFUNCTIONAL DTTP/UTP PYROPHOSPHATASE/METHYLTRANSFERASE PROTEIN-RELATED"/>
    <property type="match status" value="1"/>
</dbReference>
<dbReference type="FunFam" id="3.90.950.10:FF:000005">
    <property type="entry name" value="7-methyl-GTP pyrophosphatase"/>
    <property type="match status" value="1"/>
</dbReference>
<feature type="active site" description="Proton acceptor" evidence="9">
    <location>
        <position position="74"/>
    </location>
</feature>
<evidence type="ECO:0000256" key="8">
    <source>
        <dbReference type="ARBA" id="ARBA00068163"/>
    </source>
</evidence>
<reference evidence="10 11" key="1">
    <citation type="submission" date="2019-08" db="EMBL/GenBank/DDBJ databases">
        <authorList>
            <person name="Karlyshev A.V."/>
        </authorList>
    </citation>
    <scope>NUCLEOTIDE SEQUENCE [LARGE SCALE GENOMIC DNA]</scope>
    <source>
        <strain evidence="10 11">Alg18-2.2</strain>
    </source>
</reference>
<evidence type="ECO:0000313" key="10">
    <source>
        <dbReference type="EMBL" id="TXK66057.1"/>
    </source>
</evidence>
<name>A0A5C8KZ11_9GAMM</name>
<comment type="caution">
    <text evidence="9">Lacks conserved residue(s) required for the propagation of feature annotation.</text>
</comment>